<comment type="caution">
    <text evidence="4">The sequence shown here is derived from an EMBL/GenBank/DDBJ whole genome shotgun (WGS) entry which is preliminary data.</text>
</comment>
<dbReference type="SUPFAM" id="SSF52091">
    <property type="entry name" value="SpoIIaa-like"/>
    <property type="match status" value="1"/>
</dbReference>
<dbReference type="InterPro" id="IPR036513">
    <property type="entry name" value="STAS_dom_sf"/>
</dbReference>
<evidence type="ECO:0000256" key="2">
    <source>
        <dbReference type="RuleBase" id="RU003749"/>
    </source>
</evidence>
<comment type="similarity">
    <text evidence="1 2">Belongs to the anti-sigma-factor antagonist family.</text>
</comment>
<feature type="domain" description="STAS" evidence="3">
    <location>
        <begin position="41"/>
        <end position="140"/>
    </location>
</feature>
<organism evidence="4 5">
    <name type="scientific">Allokutzneria oryzae</name>
    <dbReference type="NCBI Taxonomy" id="1378989"/>
    <lineage>
        <taxon>Bacteria</taxon>
        <taxon>Bacillati</taxon>
        <taxon>Actinomycetota</taxon>
        <taxon>Actinomycetes</taxon>
        <taxon>Pseudonocardiales</taxon>
        <taxon>Pseudonocardiaceae</taxon>
        <taxon>Allokutzneria</taxon>
    </lineage>
</organism>
<dbReference type="PANTHER" id="PTHR33495">
    <property type="entry name" value="ANTI-SIGMA FACTOR ANTAGONIST TM_1081-RELATED-RELATED"/>
    <property type="match status" value="1"/>
</dbReference>
<dbReference type="Gene3D" id="3.30.750.24">
    <property type="entry name" value="STAS domain"/>
    <property type="match status" value="1"/>
</dbReference>
<gene>
    <name evidence="4" type="ORF">ACFFQA_04935</name>
</gene>
<reference evidence="4 5" key="1">
    <citation type="submission" date="2024-09" db="EMBL/GenBank/DDBJ databases">
        <authorList>
            <person name="Sun Q."/>
            <person name="Mori K."/>
        </authorList>
    </citation>
    <scope>NUCLEOTIDE SEQUENCE [LARGE SCALE GENOMIC DNA]</scope>
    <source>
        <strain evidence="4 5">TBRC 7907</strain>
    </source>
</reference>
<sequence length="140" mass="14684">MAENHIHTVNHTESLLPDMPDLAAPQADQLIELSVLTPSAGTVVLGVSGEIDMFTTPLLRSALDEQLAGKNSRVVLDLSRVSFLGSSGLAALVDCQHFAEDHGVGFCLVSANRSVQRPLTVTGLGDVFSTFPSVSEALAA</sequence>
<dbReference type="EMBL" id="JBHLZU010000004">
    <property type="protein sequence ID" value="MFB9903277.1"/>
    <property type="molecule type" value="Genomic_DNA"/>
</dbReference>
<dbReference type="InterPro" id="IPR002645">
    <property type="entry name" value="STAS_dom"/>
</dbReference>
<dbReference type="RefSeq" id="WP_377850411.1">
    <property type="nucleotide sequence ID" value="NZ_JBHLZU010000004.1"/>
</dbReference>
<evidence type="ECO:0000313" key="5">
    <source>
        <dbReference type="Proteomes" id="UP001589693"/>
    </source>
</evidence>
<dbReference type="InterPro" id="IPR003658">
    <property type="entry name" value="Anti-sigma_ant"/>
</dbReference>
<evidence type="ECO:0000259" key="3">
    <source>
        <dbReference type="PROSITE" id="PS50801"/>
    </source>
</evidence>
<evidence type="ECO:0000313" key="4">
    <source>
        <dbReference type="EMBL" id="MFB9903277.1"/>
    </source>
</evidence>
<name>A0ABV5ZQV9_9PSEU</name>
<dbReference type="Pfam" id="PF01740">
    <property type="entry name" value="STAS"/>
    <property type="match status" value="1"/>
</dbReference>
<protein>
    <recommendedName>
        <fullName evidence="2">Anti-sigma factor antagonist</fullName>
    </recommendedName>
</protein>
<dbReference type="CDD" id="cd07043">
    <property type="entry name" value="STAS_anti-anti-sigma_factors"/>
    <property type="match status" value="1"/>
</dbReference>
<dbReference type="Proteomes" id="UP001589693">
    <property type="component" value="Unassembled WGS sequence"/>
</dbReference>
<dbReference type="PROSITE" id="PS50801">
    <property type="entry name" value="STAS"/>
    <property type="match status" value="1"/>
</dbReference>
<proteinExistence type="inferred from homology"/>
<evidence type="ECO:0000256" key="1">
    <source>
        <dbReference type="ARBA" id="ARBA00009013"/>
    </source>
</evidence>
<dbReference type="NCBIfam" id="TIGR00377">
    <property type="entry name" value="ant_ant_sig"/>
    <property type="match status" value="1"/>
</dbReference>
<dbReference type="PANTHER" id="PTHR33495:SF2">
    <property type="entry name" value="ANTI-SIGMA FACTOR ANTAGONIST TM_1081-RELATED"/>
    <property type="match status" value="1"/>
</dbReference>
<keyword evidence="5" id="KW-1185">Reference proteome</keyword>
<accession>A0ABV5ZQV9</accession>